<reference evidence="3 4" key="1">
    <citation type="submission" date="2019-02" db="EMBL/GenBank/DDBJ databases">
        <title>Emended description of the genus Rhodopseudomonas and description of Rhodopseudomonas albus sp. nov., a non-phototrophic, heavy-metal-tolerant bacterium isolated from garden soil.</title>
        <authorList>
            <person name="Bao Z."/>
            <person name="Cao W.W."/>
            <person name="Sato Y."/>
            <person name="Nishizawa T."/>
            <person name="Zhao J."/>
            <person name="Guo Y."/>
            <person name="Ohta H."/>
        </authorList>
    </citation>
    <scope>NUCLEOTIDE SEQUENCE [LARGE SCALE GENOMIC DNA]</scope>
    <source>
        <strain evidence="3 4">SK50-23</strain>
    </source>
</reference>
<dbReference type="RefSeq" id="WP_211909350.1">
    <property type="nucleotide sequence ID" value="NZ_CP036498.1"/>
</dbReference>
<sequence length="365" mass="38535">MFIVGGALAAVALTGGWTLAGKLFSDVEPSMVTASIAPDAGVSTSSFAERFGQRVARAEQNADFTDRFEPARRAPLAGSAPVAAPQAKQQVAWFAPSSMGAPPDRFAQRWSAVEPTVPAPAKPQEVALMQPAPTVKQLVASIPTPNARPTDAGASQTHQQTAQAATPKGGAFGHDALVQRARMALATQPKNASLNIFDKLFGGKSPQSGPVLAYAGSDGGVLPNGQDATSASPEPTDMDRLTAVYDITAKRVYMPDGTKLEAHSGLGSRMDNPAYAHERMRGVTPPHIYDLKPREALFHGVAALRMTPLGGESAIYGRNGLLTHSYLLGPNGDSNGCISFKEYDKFLQAYRRGEVRRVVVVASLD</sequence>
<accession>A0ABX8AG34</accession>
<dbReference type="InterPro" id="IPR021225">
    <property type="entry name" value="Tlde1_dom"/>
</dbReference>
<protein>
    <submittedName>
        <fullName evidence="3">DUF2778 domain-containing protein</fullName>
    </submittedName>
</protein>
<evidence type="ECO:0000313" key="3">
    <source>
        <dbReference type="EMBL" id="QUS40760.1"/>
    </source>
</evidence>
<feature type="domain" description="Tlde1" evidence="2">
    <location>
        <begin position="259"/>
        <end position="362"/>
    </location>
</feature>
<proteinExistence type="predicted"/>
<gene>
    <name evidence="3" type="ORF">RPMA_19415</name>
</gene>
<feature type="compositionally biased region" description="Low complexity" evidence="1">
    <location>
        <begin position="154"/>
        <end position="166"/>
    </location>
</feature>
<feature type="region of interest" description="Disordered" evidence="1">
    <location>
        <begin position="147"/>
        <end position="169"/>
    </location>
</feature>
<name>A0ABX8AG34_9BRAD</name>
<dbReference type="Proteomes" id="UP000682843">
    <property type="component" value="Chromosome"/>
</dbReference>
<evidence type="ECO:0000313" key="4">
    <source>
        <dbReference type="Proteomes" id="UP000682843"/>
    </source>
</evidence>
<keyword evidence="4" id="KW-1185">Reference proteome</keyword>
<dbReference type="Pfam" id="PF10908">
    <property type="entry name" value="Tlde1_dom"/>
    <property type="match status" value="1"/>
</dbReference>
<evidence type="ECO:0000259" key="2">
    <source>
        <dbReference type="Pfam" id="PF10908"/>
    </source>
</evidence>
<evidence type="ECO:0000256" key="1">
    <source>
        <dbReference type="SAM" id="MobiDB-lite"/>
    </source>
</evidence>
<dbReference type="EMBL" id="CP036498">
    <property type="protein sequence ID" value="QUS40760.1"/>
    <property type="molecule type" value="Genomic_DNA"/>
</dbReference>
<organism evidence="3 4">
    <name type="scientific">Tardiphaga alba</name>
    <dbReference type="NCBI Taxonomy" id="340268"/>
    <lineage>
        <taxon>Bacteria</taxon>
        <taxon>Pseudomonadati</taxon>
        <taxon>Pseudomonadota</taxon>
        <taxon>Alphaproteobacteria</taxon>
        <taxon>Hyphomicrobiales</taxon>
        <taxon>Nitrobacteraceae</taxon>
        <taxon>Tardiphaga</taxon>
    </lineage>
</organism>